<dbReference type="FunFam" id="3.40.50.300:FF:000299">
    <property type="entry name" value="ABC transporter ATP-binding protein/permease"/>
    <property type="match status" value="1"/>
</dbReference>
<dbReference type="EMBL" id="UFSO01000003">
    <property type="protein sequence ID" value="SSY80257.1"/>
    <property type="molecule type" value="Genomic_DNA"/>
</dbReference>
<evidence type="ECO:0000256" key="6">
    <source>
        <dbReference type="ARBA" id="ARBA00022741"/>
    </source>
</evidence>
<dbReference type="InterPro" id="IPR036640">
    <property type="entry name" value="ABC1_TM_sf"/>
</dbReference>
<dbReference type="Gene3D" id="3.40.50.300">
    <property type="entry name" value="P-loop containing nucleotide triphosphate hydrolases"/>
    <property type="match status" value="1"/>
</dbReference>
<keyword evidence="5" id="KW-0204">Cytolysis</keyword>
<dbReference type="STRING" id="1120980.GCA_000745955_00067"/>
<evidence type="ECO:0000256" key="2">
    <source>
        <dbReference type="ARBA" id="ARBA00022448"/>
    </source>
</evidence>
<evidence type="ECO:0000256" key="4">
    <source>
        <dbReference type="ARBA" id="ARBA00022692"/>
    </source>
</evidence>
<accession>A0A376BTE8</accession>
<dbReference type="InterPro" id="IPR027417">
    <property type="entry name" value="P-loop_NTPase"/>
</dbReference>
<dbReference type="Proteomes" id="UP000254209">
    <property type="component" value="Unassembled WGS sequence"/>
</dbReference>
<feature type="transmembrane region" description="Helical" evidence="14">
    <location>
        <begin position="191"/>
        <end position="211"/>
    </location>
</feature>
<keyword evidence="8" id="KW-0067">ATP-binding</keyword>
<keyword evidence="2" id="KW-0813">Transport</keyword>
<dbReference type="GO" id="GO:0005524">
    <property type="term" value="F:ATP binding"/>
    <property type="evidence" value="ECO:0007669"/>
    <property type="project" value="UniProtKB-KW"/>
</dbReference>
<dbReference type="GO" id="GO:0015421">
    <property type="term" value="F:ABC-type oligopeptide transporter activity"/>
    <property type="evidence" value="ECO:0007669"/>
    <property type="project" value="TreeGrafter"/>
</dbReference>
<name>A0A376BTE8_9NEIS</name>
<dbReference type="GO" id="GO:0031640">
    <property type="term" value="P:killing of cells of another organism"/>
    <property type="evidence" value="ECO:0007669"/>
    <property type="project" value="UniProtKB-KW"/>
</dbReference>
<evidence type="ECO:0000256" key="11">
    <source>
        <dbReference type="ARBA" id="ARBA00055355"/>
    </source>
</evidence>
<evidence type="ECO:0000256" key="13">
    <source>
        <dbReference type="ARBA" id="ARBA00072252"/>
    </source>
</evidence>
<evidence type="ECO:0000259" key="16">
    <source>
        <dbReference type="PROSITE" id="PS50929"/>
    </source>
</evidence>
<evidence type="ECO:0000313" key="18">
    <source>
        <dbReference type="EMBL" id="SSY80257.1"/>
    </source>
</evidence>
<keyword evidence="6" id="KW-0547">Nucleotide-binding</keyword>
<keyword evidence="9 14" id="KW-1133">Transmembrane helix</keyword>
<keyword evidence="3" id="KW-1003">Cell membrane</keyword>
<reference evidence="18 19" key="1">
    <citation type="submission" date="2018-06" db="EMBL/GenBank/DDBJ databases">
        <authorList>
            <consortium name="Pathogen Informatics"/>
            <person name="Doyle S."/>
        </authorList>
    </citation>
    <scope>NUCLEOTIDE SEQUENCE [LARGE SCALE GENOMIC DNA]</scope>
    <source>
        <strain evidence="18 19">NCTC10283</strain>
    </source>
</reference>
<keyword evidence="19" id="KW-1185">Reference proteome</keyword>
<evidence type="ECO:0000256" key="12">
    <source>
        <dbReference type="ARBA" id="ARBA00061173"/>
    </source>
</evidence>
<dbReference type="PROSITE" id="PS50929">
    <property type="entry name" value="ABC_TM1F"/>
    <property type="match status" value="1"/>
</dbReference>
<dbReference type="PROSITE" id="PS50990">
    <property type="entry name" value="PEPTIDASE_C39"/>
    <property type="match status" value="1"/>
</dbReference>
<dbReference type="SUPFAM" id="SSF52540">
    <property type="entry name" value="P-loop containing nucleoside triphosphate hydrolases"/>
    <property type="match status" value="1"/>
</dbReference>
<protein>
    <recommendedName>
        <fullName evidence="13">Cyclolysin secretion/processing ATP-binding protein CyaB</fullName>
    </recommendedName>
</protein>
<comment type="function">
    <text evidence="11">Involved in the export of calmodulin-sensitive adenylate cyclase-hemolysin (cyclolysin).</text>
</comment>
<dbReference type="PROSITE" id="PS50893">
    <property type="entry name" value="ABC_TRANSPORTER_2"/>
    <property type="match status" value="1"/>
</dbReference>
<dbReference type="RefSeq" id="WP_034296302.1">
    <property type="nucleotide sequence ID" value="NZ_CP091519.2"/>
</dbReference>
<dbReference type="OrthoDB" id="8554730at2"/>
<evidence type="ECO:0000256" key="7">
    <source>
        <dbReference type="ARBA" id="ARBA00022801"/>
    </source>
</evidence>
<dbReference type="AlphaFoldDB" id="A0A376BTE8"/>
<dbReference type="InterPro" id="IPR011527">
    <property type="entry name" value="ABC1_TM_dom"/>
</dbReference>
<dbReference type="PANTHER" id="PTHR43394:SF1">
    <property type="entry name" value="ATP-BINDING CASSETTE SUB-FAMILY B MEMBER 10, MITOCHONDRIAL"/>
    <property type="match status" value="1"/>
</dbReference>
<dbReference type="GO" id="GO:0016887">
    <property type="term" value="F:ATP hydrolysis activity"/>
    <property type="evidence" value="ECO:0007669"/>
    <property type="project" value="InterPro"/>
</dbReference>
<evidence type="ECO:0000259" key="17">
    <source>
        <dbReference type="PROSITE" id="PS50990"/>
    </source>
</evidence>
<dbReference type="InterPro" id="IPR005074">
    <property type="entry name" value="Peptidase_C39"/>
</dbReference>
<feature type="transmembrane region" description="Helical" evidence="14">
    <location>
        <begin position="294"/>
        <end position="314"/>
    </location>
</feature>
<sequence>MKSIIEHLSLATQLYGTPVAEAALSAQVLRDQKLSVNYHSLSEVLASFGFENTLSKRDLSDIPSLATPLVVILRNEEAAVVTQITGTGRTRRFQLRQVGGVSSELSYDELNQLYLGYCWFVKPKTSLDARSDLPEYTLPKQWFWKVIWRFRHYYYQIILATILINFLALVSSLYVMQVYDRVIPNQTYETLWALSIGVVVAITFELITKLIRGHLTDIAGKKADLIISSALFRRVMALRLAEKPTSSGSYANNLRDFESVREFMTSASLLALADFPFLLLFVIVISIIGGKLAFVPLTIIPLVIIVSLLGQRSLAKAINESMKEGSQRQGLAVEAIEGIETLKVNNATNWAQQKWDDYTAKTSAASIKTKDISNFLVNFAVTMQQLNTVGLILVGTHLIHSQDPGNQITMGALIASVILSGRALAPLGQIAGLATRYQSAKHALEGVNKIIERPIERAADRQYITLTETRGEIKFNRVSFSYGKDVQPALREVSIHIPAGEKVAILGSIGSGKSTLLKLASGLYDPAQGGNVTLDNVDIRQIDPSFLRNQIVLLNQSPRLFLGSLRENMDLARTDGYSSTDQDLLNALARFGLEKIIQGHPQGLDMPLGEDGQGLSGGQKQIIALARLTLKQPRVVLLDEPTTGLDGNTENMALNALSQWAHDKTVIVVTHRPQVLKMVNRIIVIDNGTVVMDGPRDAVLQRLMQNEQQKNAPAAPSNDLPRPA</sequence>
<feature type="domain" description="ABC transporter" evidence="15">
    <location>
        <begin position="473"/>
        <end position="712"/>
    </location>
</feature>
<dbReference type="SUPFAM" id="SSF90123">
    <property type="entry name" value="ABC transporter transmembrane region"/>
    <property type="match status" value="1"/>
</dbReference>
<evidence type="ECO:0000256" key="8">
    <source>
        <dbReference type="ARBA" id="ARBA00022840"/>
    </source>
</evidence>
<evidence type="ECO:0000259" key="15">
    <source>
        <dbReference type="PROSITE" id="PS50893"/>
    </source>
</evidence>
<dbReference type="Gene3D" id="3.90.70.10">
    <property type="entry name" value="Cysteine proteinases"/>
    <property type="match status" value="1"/>
</dbReference>
<feature type="domain" description="Peptidase C39" evidence="17">
    <location>
        <begin position="1"/>
        <end position="121"/>
    </location>
</feature>
<gene>
    <name evidence="18" type="primary">apxIB_1</name>
    <name evidence="18" type="ORF">NCTC10283_01811</name>
</gene>
<keyword evidence="5" id="KW-0354">Hemolysis</keyword>
<dbReference type="CDD" id="cd18587">
    <property type="entry name" value="ABC_6TM_LapB_like"/>
    <property type="match status" value="1"/>
</dbReference>
<keyword evidence="7" id="KW-0378">Hydrolase</keyword>
<evidence type="ECO:0000313" key="19">
    <source>
        <dbReference type="Proteomes" id="UP000254209"/>
    </source>
</evidence>
<feature type="domain" description="ABC transmembrane type-1" evidence="16">
    <location>
        <begin position="157"/>
        <end position="439"/>
    </location>
</feature>
<dbReference type="Gene3D" id="1.20.1560.10">
    <property type="entry name" value="ABC transporter type 1, transmembrane domain"/>
    <property type="match status" value="1"/>
</dbReference>
<dbReference type="InterPro" id="IPR003439">
    <property type="entry name" value="ABC_transporter-like_ATP-bd"/>
</dbReference>
<dbReference type="NCBIfam" id="TIGR03375">
    <property type="entry name" value="type_I_sec_LssB"/>
    <property type="match status" value="1"/>
</dbReference>
<keyword evidence="10 14" id="KW-0472">Membrane</keyword>
<dbReference type="PANTHER" id="PTHR43394">
    <property type="entry name" value="ATP-DEPENDENT PERMEASE MDL1, MITOCHONDRIAL"/>
    <property type="match status" value="1"/>
</dbReference>
<dbReference type="SMART" id="SM00382">
    <property type="entry name" value="AAA"/>
    <property type="match status" value="1"/>
</dbReference>
<dbReference type="GO" id="GO:0008233">
    <property type="term" value="F:peptidase activity"/>
    <property type="evidence" value="ECO:0007669"/>
    <property type="project" value="InterPro"/>
</dbReference>
<dbReference type="InterPro" id="IPR039421">
    <property type="entry name" value="Type_1_exporter"/>
</dbReference>
<comment type="subcellular location">
    <subcellularLocation>
        <location evidence="1">Cell membrane</location>
        <topology evidence="1">Multi-pass membrane protein</topology>
    </subcellularLocation>
</comment>
<evidence type="ECO:0000256" key="5">
    <source>
        <dbReference type="ARBA" id="ARBA00022735"/>
    </source>
</evidence>
<dbReference type="InterPro" id="IPR017750">
    <property type="entry name" value="ATPase_T1SS"/>
</dbReference>
<dbReference type="InterPro" id="IPR003593">
    <property type="entry name" value="AAA+_ATPase"/>
</dbReference>
<dbReference type="Pfam" id="PF00664">
    <property type="entry name" value="ABC_membrane"/>
    <property type="match status" value="1"/>
</dbReference>
<dbReference type="GO" id="GO:0005886">
    <property type="term" value="C:plasma membrane"/>
    <property type="evidence" value="ECO:0007669"/>
    <property type="project" value="UniProtKB-SubCell"/>
</dbReference>
<comment type="similarity">
    <text evidence="12">Belongs to the ABC transporter superfamily. Cyclolysin exporter (TC 3.A.1.109.2) family.</text>
</comment>
<keyword evidence="4 14" id="KW-0812">Transmembrane</keyword>
<dbReference type="Pfam" id="PF00005">
    <property type="entry name" value="ABC_tran"/>
    <property type="match status" value="1"/>
</dbReference>
<dbReference type="GO" id="GO:0006508">
    <property type="term" value="P:proteolysis"/>
    <property type="evidence" value="ECO:0007669"/>
    <property type="project" value="InterPro"/>
</dbReference>
<evidence type="ECO:0000256" key="14">
    <source>
        <dbReference type="SAM" id="Phobius"/>
    </source>
</evidence>
<feature type="transmembrane region" description="Helical" evidence="14">
    <location>
        <begin position="269"/>
        <end position="288"/>
    </location>
</feature>
<evidence type="ECO:0000256" key="10">
    <source>
        <dbReference type="ARBA" id="ARBA00023136"/>
    </source>
</evidence>
<feature type="transmembrane region" description="Helical" evidence="14">
    <location>
        <begin position="153"/>
        <end position="179"/>
    </location>
</feature>
<evidence type="ECO:0000256" key="1">
    <source>
        <dbReference type="ARBA" id="ARBA00004651"/>
    </source>
</evidence>
<evidence type="ECO:0000256" key="9">
    <source>
        <dbReference type="ARBA" id="ARBA00022989"/>
    </source>
</evidence>
<proteinExistence type="inferred from homology"/>
<organism evidence="18 19">
    <name type="scientific">Alysiella crassa</name>
    <dbReference type="NCBI Taxonomy" id="153491"/>
    <lineage>
        <taxon>Bacteria</taxon>
        <taxon>Pseudomonadati</taxon>
        <taxon>Pseudomonadota</taxon>
        <taxon>Betaproteobacteria</taxon>
        <taxon>Neisseriales</taxon>
        <taxon>Neisseriaceae</taxon>
        <taxon>Alysiella</taxon>
    </lineage>
</organism>
<evidence type="ECO:0000256" key="3">
    <source>
        <dbReference type="ARBA" id="ARBA00022475"/>
    </source>
</evidence>